<dbReference type="HAMAP" id="MF_00201">
    <property type="entry name" value="RecO"/>
    <property type="match status" value="1"/>
</dbReference>
<name>A0A2H0WNU6_9BACT</name>
<reference evidence="9" key="1">
    <citation type="submission" date="2017-09" db="EMBL/GenBank/DDBJ databases">
        <title>Depth-based differentiation of microbial function through sediment-hosted aquifers and enrichment of novel symbionts in the deep terrestrial subsurface.</title>
        <authorList>
            <person name="Probst A.J."/>
            <person name="Ladd B."/>
            <person name="Jarett J.K."/>
            <person name="Geller-Mcgrath D.E."/>
            <person name="Sieber C.M.K."/>
            <person name="Emerson J.B."/>
            <person name="Anantharaman K."/>
            <person name="Thomas B.C."/>
            <person name="Malmstrom R."/>
            <person name="Stieglmeier M."/>
            <person name="Klingl A."/>
            <person name="Woyke T."/>
            <person name="Ryan C.M."/>
            <person name="Banfield J.F."/>
        </authorList>
    </citation>
    <scope>NUCLEOTIDE SEQUENCE [LARGE SCALE GENOMIC DNA]</scope>
</reference>
<gene>
    <name evidence="8" type="primary">recO</name>
    <name evidence="8" type="ORF">COT64_03345</name>
</gene>
<dbReference type="Pfam" id="PF11967">
    <property type="entry name" value="RecO_N"/>
    <property type="match status" value="1"/>
</dbReference>
<evidence type="ECO:0000256" key="2">
    <source>
        <dbReference type="ARBA" id="ARBA00021310"/>
    </source>
</evidence>
<protein>
    <recommendedName>
        <fullName evidence="2">DNA repair protein RecO</fullName>
    </recommendedName>
    <alternativeName>
        <fullName evidence="6">Recombination protein O</fullName>
    </alternativeName>
</protein>
<keyword evidence="5" id="KW-0234">DNA repair</keyword>
<evidence type="ECO:0000313" key="9">
    <source>
        <dbReference type="Proteomes" id="UP000230775"/>
    </source>
</evidence>
<dbReference type="EMBL" id="PEZI01000070">
    <property type="protein sequence ID" value="PIS14313.1"/>
    <property type="molecule type" value="Genomic_DNA"/>
</dbReference>
<dbReference type="Proteomes" id="UP000230775">
    <property type="component" value="Unassembled WGS sequence"/>
</dbReference>
<dbReference type="AlphaFoldDB" id="A0A2H0WNU6"/>
<evidence type="ECO:0000256" key="5">
    <source>
        <dbReference type="ARBA" id="ARBA00023204"/>
    </source>
</evidence>
<dbReference type="GO" id="GO:0043590">
    <property type="term" value="C:bacterial nucleoid"/>
    <property type="evidence" value="ECO:0007669"/>
    <property type="project" value="TreeGrafter"/>
</dbReference>
<comment type="similarity">
    <text evidence="1">Belongs to the RecO family.</text>
</comment>
<dbReference type="PANTHER" id="PTHR33991">
    <property type="entry name" value="DNA REPAIR PROTEIN RECO"/>
    <property type="match status" value="1"/>
</dbReference>
<proteinExistence type="inferred from homology"/>
<evidence type="ECO:0000256" key="6">
    <source>
        <dbReference type="ARBA" id="ARBA00033409"/>
    </source>
</evidence>
<dbReference type="SUPFAM" id="SSF50249">
    <property type="entry name" value="Nucleic acid-binding proteins"/>
    <property type="match status" value="1"/>
</dbReference>
<dbReference type="InterPro" id="IPR037278">
    <property type="entry name" value="ARFGAP/RecO"/>
</dbReference>
<dbReference type="Gene3D" id="2.40.50.140">
    <property type="entry name" value="Nucleic acid-binding proteins"/>
    <property type="match status" value="1"/>
</dbReference>
<feature type="domain" description="DNA replication/recombination mediator RecO N-terminal" evidence="7">
    <location>
        <begin position="4"/>
        <end position="80"/>
    </location>
</feature>
<keyword evidence="4" id="KW-0233">DNA recombination</keyword>
<dbReference type="InterPro" id="IPR012340">
    <property type="entry name" value="NA-bd_OB-fold"/>
</dbReference>
<dbReference type="Pfam" id="PF02565">
    <property type="entry name" value="RecO_C"/>
    <property type="match status" value="1"/>
</dbReference>
<sequence length="178" mass="20430">MGKTYKSEGIVLKRVNFGEADKIITVFSRHFGKVIFLAKGIRRMTSRKRGNLEIFNQVSFFAARGKGMDIVTETELLNSFSLCRKELNKIAVAYQLCEMVDKLTAEGSEQEEVYELLTIYLKNLNELKTEDNSNYLGTFGLSLLKILGFWPKDKKVPENFKVSLFIEDIIEKELKAKK</sequence>
<dbReference type="SUPFAM" id="SSF57863">
    <property type="entry name" value="ArfGap/RecO-like zinc finger"/>
    <property type="match status" value="1"/>
</dbReference>
<comment type="caution">
    <text evidence="8">The sequence shown here is derived from an EMBL/GenBank/DDBJ whole genome shotgun (WGS) entry which is preliminary data.</text>
</comment>
<dbReference type="Gene3D" id="1.20.1440.120">
    <property type="entry name" value="Recombination protein O, C-terminal domain"/>
    <property type="match status" value="1"/>
</dbReference>
<dbReference type="GO" id="GO:0006310">
    <property type="term" value="P:DNA recombination"/>
    <property type="evidence" value="ECO:0007669"/>
    <property type="project" value="UniProtKB-KW"/>
</dbReference>
<evidence type="ECO:0000256" key="4">
    <source>
        <dbReference type="ARBA" id="ARBA00023172"/>
    </source>
</evidence>
<dbReference type="InterPro" id="IPR003717">
    <property type="entry name" value="RecO"/>
</dbReference>
<dbReference type="PANTHER" id="PTHR33991:SF1">
    <property type="entry name" value="DNA REPAIR PROTEIN RECO"/>
    <property type="match status" value="1"/>
</dbReference>
<organism evidence="8 9">
    <name type="scientific">Candidatus Shapirobacteria bacterium CG09_land_8_20_14_0_10_39_12</name>
    <dbReference type="NCBI Taxonomy" id="1974885"/>
    <lineage>
        <taxon>Bacteria</taxon>
        <taxon>Candidatus Shapironibacteriota</taxon>
    </lineage>
</organism>
<evidence type="ECO:0000256" key="3">
    <source>
        <dbReference type="ARBA" id="ARBA00022763"/>
    </source>
</evidence>
<dbReference type="InterPro" id="IPR042242">
    <property type="entry name" value="RecO_C"/>
</dbReference>
<evidence type="ECO:0000256" key="1">
    <source>
        <dbReference type="ARBA" id="ARBA00007452"/>
    </source>
</evidence>
<evidence type="ECO:0000259" key="7">
    <source>
        <dbReference type="Pfam" id="PF11967"/>
    </source>
</evidence>
<evidence type="ECO:0000313" key="8">
    <source>
        <dbReference type="EMBL" id="PIS14313.1"/>
    </source>
</evidence>
<dbReference type="InterPro" id="IPR022572">
    <property type="entry name" value="DNA_rep/recomb_RecO_N"/>
</dbReference>
<accession>A0A2H0WNU6</accession>
<keyword evidence="3" id="KW-0227">DNA damage</keyword>
<dbReference type="NCBIfam" id="TIGR00613">
    <property type="entry name" value="reco"/>
    <property type="match status" value="1"/>
</dbReference>
<dbReference type="GO" id="GO:0006302">
    <property type="term" value="P:double-strand break repair"/>
    <property type="evidence" value="ECO:0007669"/>
    <property type="project" value="TreeGrafter"/>
</dbReference>
<feature type="non-terminal residue" evidence="8">
    <location>
        <position position="178"/>
    </location>
</feature>